<proteinExistence type="predicted"/>
<sequence length="153" mass="16899">ADVPKLVVTKKDHSDLFKELIETGTGCVTDATNVLSLFQLSSLPLIIKMYDKNGDLEMLAETATEIHNCFNPDDPYWKGQDQATVSADVEEVKTMSSASDVLGVPGSDDLKFRLVALRAERKSVLEKMMADSTWTAERVDELNSIEMGITELD</sequence>
<evidence type="ECO:0000313" key="1">
    <source>
        <dbReference type="EMBL" id="CEK65373.1"/>
    </source>
</evidence>
<dbReference type="AlphaFoldDB" id="A0A0B6ZA31"/>
<gene>
    <name evidence="1" type="primary">ORF54827</name>
</gene>
<feature type="non-terminal residue" evidence="1">
    <location>
        <position position="153"/>
    </location>
</feature>
<dbReference type="EMBL" id="HACG01018508">
    <property type="protein sequence ID" value="CEK65373.1"/>
    <property type="molecule type" value="Transcribed_RNA"/>
</dbReference>
<feature type="non-terminal residue" evidence="1">
    <location>
        <position position="1"/>
    </location>
</feature>
<accession>A0A0B6ZA31</accession>
<organism evidence="1">
    <name type="scientific">Arion vulgaris</name>
    <dbReference type="NCBI Taxonomy" id="1028688"/>
    <lineage>
        <taxon>Eukaryota</taxon>
        <taxon>Metazoa</taxon>
        <taxon>Spiralia</taxon>
        <taxon>Lophotrochozoa</taxon>
        <taxon>Mollusca</taxon>
        <taxon>Gastropoda</taxon>
        <taxon>Heterobranchia</taxon>
        <taxon>Euthyneura</taxon>
        <taxon>Panpulmonata</taxon>
        <taxon>Eupulmonata</taxon>
        <taxon>Stylommatophora</taxon>
        <taxon>Helicina</taxon>
        <taxon>Arionoidea</taxon>
        <taxon>Arionidae</taxon>
        <taxon>Arion</taxon>
    </lineage>
</organism>
<reference evidence="1" key="1">
    <citation type="submission" date="2014-12" db="EMBL/GenBank/DDBJ databases">
        <title>Insight into the proteome of Arion vulgaris.</title>
        <authorList>
            <person name="Aradska J."/>
            <person name="Bulat T."/>
            <person name="Smidak R."/>
            <person name="Sarate P."/>
            <person name="Gangsoo J."/>
            <person name="Sialana F."/>
            <person name="Bilban M."/>
            <person name="Lubec G."/>
        </authorList>
    </citation>
    <scope>NUCLEOTIDE SEQUENCE</scope>
    <source>
        <tissue evidence="1">Skin</tissue>
    </source>
</reference>
<name>A0A0B6ZA31_9EUPU</name>
<protein>
    <submittedName>
        <fullName evidence="1">Uncharacterized protein</fullName>
    </submittedName>
</protein>